<sequence>MQTETESLPPPSLELAAPSIGPLTISNRAGAIANHDTEHELPTYAHARNAPAPPSPIVAPRARPATTGAQGSANALAVEAHRYLETTKAKKWLSLFVKSRAGTTTSLPVFYESDVIAGRVELDLDKAEGYKAVTAKIQGGTTFVGQEEEIFLKEEQVLWTPSATESKLRGKHSWSFSFSLPADVSVKDGELGKKGTFRLPPSFSERASPAYIDYKIIVTIRRGFLKVNQTLVTNFAFIPSIVPELPSVLRRLAYSDGSLLIGPEGDPQGWSVLPPVQIKGTLFNAKDVEVTCTLALATPLCYAVGSPIPLVITFTGEDPHALDVLAEPRAIQLLLRRSMATGLEATDDNGARRTDNHFYENSGMAYFWPSWEATAAPNKRVLQGELELPRDLKPSFKFPNFTIRYTLDLFPFKAAGFTPTPGTLTEGKYPLYLSKPVDIATKQADGVTPHSYAPPGYEKPKDVDYIKSLGVLENGNQRFLAHGHTHV</sequence>
<protein>
    <recommendedName>
        <fullName evidence="3">Arrestin-like N-terminal domain-containing protein</fullName>
    </recommendedName>
</protein>
<dbReference type="Gene3D" id="2.60.40.640">
    <property type="match status" value="1"/>
</dbReference>
<evidence type="ECO:0000313" key="2">
    <source>
        <dbReference type="Proteomes" id="UP000807469"/>
    </source>
</evidence>
<proteinExistence type="predicted"/>
<dbReference type="OrthoDB" id="2333384at2759"/>
<dbReference type="SUPFAM" id="SSF81296">
    <property type="entry name" value="E set domains"/>
    <property type="match status" value="1"/>
</dbReference>
<accession>A0A9P5Z3M1</accession>
<evidence type="ECO:0000313" key="1">
    <source>
        <dbReference type="EMBL" id="KAF9480512.1"/>
    </source>
</evidence>
<dbReference type="AlphaFoldDB" id="A0A9P5Z3M1"/>
<dbReference type="Proteomes" id="UP000807469">
    <property type="component" value="Unassembled WGS sequence"/>
</dbReference>
<reference evidence="1" key="1">
    <citation type="submission" date="2020-11" db="EMBL/GenBank/DDBJ databases">
        <authorList>
            <consortium name="DOE Joint Genome Institute"/>
            <person name="Ahrendt S."/>
            <person name="Riley R."/>
            <person name="Andreopoulos W."/>
            <person name="Labutti K."/>
            <person name="Pangilinan J."/>
            <person name="Ruiz-Duenas F.J."/>
            <person name="Barrasa J.M."/>
            <person name="Sanchez-Garcia M."/>
            <person name="Camarero S."/>
            <person name="Miyauchi S."/>
            <person name="Serrano A."/>
            <person name="Linde D."/>
            <person name="Babiker R."/>
            <person name="Drula E."/>
            <person name="Ayuso-Fernandez I."/>
            <person name="Pacheco R."/>
            <person name="Padilla G."/>
            <person name="Ferreira P."/>
            <person name="Barriuso J."/>
            <person name="Kellner H."/>
            <person name="Castanera R."/>
            <person name="Alfaro M."/>
            <person name="Ramirez L."/>
            <person name="Pisabarro A.G."/>
            <person name="Kuo A."/>
            <person name="Tritt A."/>
            <person name="Lipzen A."/>
            <person name="He G."/>
            <person name="Yan M."/>
            <person name="Ng V."/>
            <person name="Cullen D."/>
            <person name="Martin F."/>
            <person name="Rosso M.-N."/>
            <person name="Henrissat B."/>
            <person name="Hibbett D."/>
            <person name="Martinez A.T."/>
            <person name="Grigoriev I.V."/>
        </authorList>
    </citation>
    <scope>NUCLEOTIDE SEQUENCE</scope>
    <source>
        <strain evidence="1">CIRM-BRFM 674</strain>
    </source>
</reference>
<dbReference type="InterPro" id="IPR014756">
    <property type="entry name" value="Ig_E-set"/>
</dbReference>
<comment type="caution">
    <text evidence="1">The sequence shown here is derived from an EMBL/GenBank/DDBJ whole genome shotgun (WGS) entry which is preliminary data.</text>
</comment>
<dbReference type="EMBL" id="MU155193">
    <property type="protein sequence ID" value="KAF9480512.1"/>
    <property type="molecule type" value="Genomic_DNA"/>
</dbReference>
<keyword evidence="2" id="KW-1185">Reference proteome</keyword>
<evidence type="ECO:0008006" key="3">
    <source>
        <dbReference type="Google" id="ProtNLM"/>
    </source>
</evidence>
<dbReference type="InterPro" id="IPR014752">
    <property type="entry name" value="Arrestin-like_C"/>
</dbReference>
<gene>
    <name evidence="1" type="ORF">BDN70DRAFT_912669</name>
</gene>
<name>A0A9P5Z3M1_9AGAR</name>
<organism evidence="1 2">
    <name type="scientific">Pholiota conissans</name>
    <dbReference type="NCBI Taxonomy" id="109636"/>
    <lineage>
        <taxon>Eukaryota</taxon>
        <taxon>Fungi</taxon>
        <taxon>Dikarya</taxon>
        <taxon>Basidiomycota</taxon>
        <taxon>Agaricomycotina</taxon>
        <taxon>Agaricomycetes</taxon>
        <taxon>Agaricomycetidae</taxon>
        <taxon>Agaricales</taxon>
        <taxon>Agaricineae</taxon>
        <taxon>Strophariaceae</taxon>
        <taxon>Pholiota</taxon>
    </lineage>
</organism>